<dbReference type="EMBL" id="CP000473">
    <property type="protein sequence ID" value="ABJ85817.1"/>
    <property type="molecule type" value="Genomic_DNA"/>
</dbReference>
<dbReference type="eggNOG" id="COG0456">
    <property type="taxonomic scope" value="Bacteria"/>
</dbReference>
<dbReference type="InParanoid" id="Q01WZ8"/>
<proteinExistence type="predicted"/>
<gene>
    <name evidence="2" type="ordered locus">Acid_4858</name>
</gene>
<dbReference type="Pfam" id="PF00583">
    <property type="entry name" value="Acetyltransf_1"/>
    <property type="match status" value="1"/>
</dbReference>
<dbReference type="Gene3D" id="3.40.630.30">
    <property type="match status" value="1"/>
</dbReference>
<dbReference type="KEGG" id="sus:Acid_4858"/>
<organism evidence="2">
    <name type="scientific">Solibacter usitatus (strain Ellin6076)</name>
    <dbReference type="NCBI Taxonomy" id="234267"/>
    <lineage>
        <taxon>Bacteria</taxon>
        <taxon>Pseudomonadati</taxon>
        <taxon>Acidobacteriota</taxon>
        <taxon>Terriglobia</taxon>
        <taxon>Bryobacterales</taxon>
        <taxon>Solibacteraceae</taxon>
        <taxon>Candidatus Solibacter</taxon>
    </lineage>
</organism>
<dbReference type="HOGENOM" id="CLU_115350_0_0_0"/>
<dbReference type="AlphaFoldDB" id="Q01WZ8"/>
<feature type="domain" description="N-acetyltransferase" evidence="1">
    <location>
        <begin position="18"/>
        <end position="213"/>
    </location>
</feature>
<sequence precursor="true">MTQTYPTDEPPSTSGGRRIVRVARVGDLPGIVDIHQKAFSHFFLTQMGGEFLRNYYALVLDYRAGIILVSEGDGLLEGFACGFIDPAEFYRLMWRSRRNFALPVLSALVRHPSLAAKVLSGVHRIHAPETEWPARSCELSSIAVAPETSGSGLGKVLMRAFLAQARRMDAECIYLTTDADGNDAVNAFYRDVGFKPTRRFLQRKGRWMNEYVIDGMEAGNTCETHL</sequence>
<dbReference type="CDD" id="cd04301">
    <property type="entry name" value="NAT_SF"/>
    <property type="match status" value="1"/>
</dbReference>
<name>Q01WZ8_SOLUE</name>
<dbReference type="STRING" id="234267.Acid_4858"/>
<evidence type="ECO:0000259" key="1">
    <source>
        <dbReference type="PROSITE" id="PS51186"/>
    </source>
</evidence>
<dbReference type="OrthoDB" id="9797178at2"/>
<accession>Q01WZ8</accession>
<dbReference type="GO" id="GO:0016747">
    <property type="term" value="F:acyltransferase activity, transferring groups other than amino-acyl groups"/>
    <property type="evidence" value="ECO:0007669"/>
    <property type="project" value="InterPro"/>
</dbReference>
<dbReference type="InterPro" id="IPR000182">
    <property type="entry name" value="GNAT_dom"/>
</dbReference>
<protein>
    <submittedName>
        <fullName evidence="2">GCN5-related N-acetyltransferase</fullName>
    </submittedName>
</protein>
<dbReference type="InterPro" id="IPR016181">
    <property type="entry name" value="Acyl_CoA_acyltransferase"/>
</dbReference>
<dbReference type="PROSITE" id="PS51186">
    <property type="entry name" value="GNAT"/>
    <property type="match status" value="1"/>
</dbReference>
<dbReference type="SUPFAM" id="SSF55729">
    <property type="entry name" value="Acyl-CoA N-acyltransferases (Nat)"/>
    <property type="match status" value="1"/>
</dbReference>
<reference evidence="2" key="1">
    <citation type="submission" date="2006-10" db="EMBL/GenBank/DDBJ databases">
        <title>Complete sequence of Solibacter usitatus Ellin6076.</title>
        <authorList>
            <consortium name="US DOE Joint Genome Institute"/>
            <person name="Copeland A."/>
            <person name="Lucas S."/>
            <person name="Lapidus A."/>
            <person name="Barry K."/>
            <person name="Detter J.C."/>
            <person name="Glavina del Rio T."/>
            <person name="Hammon N."/>
            <person name="Israni S."/>
            <person name="Dalin E."/>
            <person name="Tice H."/>
            <person name="Pitluck S."/>
            <person name="Thompson L.S."/>
            <person name="Brettin T."/>
            <person name="Bruce D."/>
            <person name="Han C."/>
            <person name="Tapia R."/>
            <person name="Gilna P."/>
            <person name="Schmutz J."/>
            <person name="Larimer F."/>
            <person name="Land M."/>
            <person name="Hauser L."/>
            <person name="Kyrpides N."/>
            <person name="Mikhailova N."/>
            <person name="Janssen P.H."/>
            <person name="Kuske C.R."/>
            <person name="Richardson P."/>
        </authorList>
    </citation>
    <scope>NUCLEOTIDE SEQUENCE</scope>
    <source>
        <strain evidence="2">Ellin6076</strain>
    </source>
</reference>
<evidence type="ECO:0000313" key="2">
    <source>
        <dbReference type="EMBL" id="ABJ85817.1"/>
    </source>
</evidence>
<keyword evidence="2" id="KW-0808">Transferase</keyword>